<dbReference type="PANTHER" id="PTHR43948:SF10">
    <property type="entry name" value="MRJ, ISOFORM E"/>
    <property type="match status" value="1"/>
</dbReference>
<dbReference type="GO" id="GO:0005737">
    <property type="term" value="C:cytoplasm"/>
    <property type="evidence" value="ECO:0007669"/>
    <property type="project" value="TreeGrafter"/>
</dbReference>
<dbReference type="PANTHER" id="PTHR43948">
    <property type="entry name" value="DNAJ HOMOLOG SUBFAMILY B"/>
    <property type="match status" value="1"/>
</dbReference>
<dbReference type="InterPro" id="IPR036869">
    <property type="entry name" value="J_dom_sf"/>
</dbReference>
<feature type="domain" description="J" evidence="1">
    <location>
        <begin position="177"/>
        <end position="239"/>
    </location>
</feature>
<dbReference type="GO" id="GO:0044183">
    <property type="term" value="F:protein folding chaperone"/>
    <property type="evidence" value="ECO:0007669"/>
    <property type="project" value="TreeGrafter"/>
</dbReference>
<evidence type="ECO:0000313" key="2">
    <source>
        <dbReference type="EMBL" id="SVA88372.1"/>
    </source>
</evidence>
<dbReference type="SMART" id="SM00271">
    <property type="entry name" value="DnaJ"/>
    <property type="match status" value="1"/>
</dbReference>
<accession>A0A381ZHS6</accession>
<dbReference type="InterPro" id="IPR029024">
    <property type="entry name" value="TerB-like"/>
</dbReference>
<evidence type="ECO:0000259" key="1">
    <source>
        <dbReference type="PROSITE" id="PS50076"/>
    </source>
</evidence>
<dbReference type="CDD" id="cd06257">
    <property type="entry name" value="DnaJ"/>
    <property type="match status" value="1"/>
</dbReference>
<dbReference type="Pfam" id="PF00226">
    <property type="entry name" value="DnaJ"/>
    <property type="match status" value="1"/>
</dbReference>
<dbReference type="InterPro" id="IPR001623">
    <property type="entry name" value="DnaJ_domain"/>
</dbReference>
<dbReference type="Gene3D" id="1.10.287.110">
    <property type="entry name" value="DnaJ domain"/>
    <property type="match status" value="1"/>
</dbReference>
<dbReference type="PRINTS" id="PR00625">
    <property type="entry name" value="JDOMAIN"/>
</dbReference>
<dbReference type="EMBL" id="UINC01021243">
    <property type="protein sequence ID" value="SVA88372.1"/>
    <property type="molecule type" value="Genomic_DNA"/>
</dbReference>
<dbReference type="GO" id="GO:0051087">
    <property type="term" value="F:protein-folding chaperone binding"/>
    <property type="evidence" value="ECO:0007669"/>
    <property type="project" value="TreeGrafter"/>
</dbReference>
<dbReference type="SUPFAM" id="SSF158682">
    <property type="entry name" value="TerB-like"/>
    <property type="match status" value="1"/>
</dbReference>
<sequence>MSWIVGAGMGFLRGGPMGAVIGGALQHVLTKKLQSKIRKSLPGLNDQGIFVTCIAVVMTKISMIRGSVKPHARSAIKIFFQKNLNYSKGELSFIDNVVDETQKVNPDLDPIVRQYCKACNDHYTSLLLALAYHVALEEGELTEIIQNELNQLSKLLGLSYEQHDLIRDKYCLVALKTPYTLFGVTSNASNEEIKKAYRQMVMAYHPDKMAHLGEEQAQEAHLKFLEIMEAYKELESERGTI</sequence>
<dbReference type="AlphaFoldDB" id="A0A381ZHS6"/>
<protein>
    <recommendedName>
        <fullName evidence="1">J domain-containing protein</fullName>
    </recommendedName>
</protein>
<gene>
    <name evidence="2" type="ORF">METZ01_LOCUS141226</name>
</gene>
<name>A0A381ZHS6_9ZZZZ</name>
<dbReference type="GO" id="GO:0051082">
    <property type="term" value="F:unfolded protein binding"/>
    <property type="evidence" value="ECO:0007669"/>
    <property type="project" value="TreeGrafter"/>
</dbReference>
<dbReference type="SUPFAM" id="SSF46565">
    <property type="entry name" value="Chaperone J-domain"/>
    <property type="match status" value="1"/>
</dbReference>
<proteinExistence type="predicted"/>
<organism evidence="2">
    <name type="scientific">marine metagenome</name>
    <dbReference type="NCBI Taxonomy" id="408172"/>
    <lineage>
        <taxon>unclassified sequences</taxon>
        <taxon>metagenomes</taxon>
        <taxon>ecological metagenomes</taxon>
    </lineage>
</organism>
<dbReference type="PROSITE" id="PS50076">
    <property type="entry name" value="DNAJ_2"/>
    <property type="match status" value="1"/>
</dbReference>
<reference evidence="2" key="1">
    <citation type="submission" date="2018-05" db="EMBL/GenBank/DDBJ databases">
        <authorList>
            <person name="Lanie J.A."/>
            <person name="Ng W.-L."/>
            <person name="Kazmierczak K.M."/>
            <person name="Andrzejewski T.M."/>
            <person name="Davidsen T.M."/>
            <person name="Wayne K.J."/>
            <person name="Tettelin H."/>
            <person name="Glass J.I."/>
            <person name="Rusch D."/>
            <person name="Podicherti R."/>
            <person name="Tsui H.-C.T."/>
            <person name="Winkler M.E."/>
        </authorList>
    </citation>
    <scope>NUCLEOTIDE SEQUENCE</scope>
</reference>